<gene>
    <name evidence="1" type="ORF">H8711_10705</name>
</gene>
<comment type="caution">
    <text evidence="1">The sequence shown here is derived from an EMBL/GenBank/DDBJ whole genome shotgun (WGS) entry which is preliminary data.</text>
</comment>
<dbReference type="RefSeq" id="WP_249283438.1">
    <property type="nucleotide sequence ID" value="NZ_JACRST010000019.1"/>
</dbReference>
<accession>A0A926E245</accession>
<evidence type="ECO:0000313" key="1">
    <source>
        <dbReference type="EMBL" id="MBC8547395.1"/>
    </source>
</evidence>
<dbReference type="EMBL" id="JACRST010000019">
    <property type="protein sequence ID" value="MBC8547395.1"/>
    <property type="molecule type" value="Genomic_DNA"/>
</dbReference>
<dbReference type="SUPFAM" id="SSF55594">
    <property type="entry name" value="HPr-like"/>
    <property type="match status" value="1"/>
</dbReference>
<proteinExistence type="predicted"/>
<keyword evidence="2" id="KW-1185">Reference proteome</keyword>
<protein>
    <submittedName>
        <fullName evidence="1">HPr family phosphocarrier protein</fullName>
    </submittedName>
</protein>
<organism evidence="1 2">
    <name type="scientific">Ligaoa zhengdingensis</name>
    <dbReference type="NCBI Taxonomy" id="2763658"/>
    <lineage>
        <taxon>Bacteria</taxon>
        <taxon>Bacillati</taxon>
        <taxon>Bacillota</taxon>
        <taxon>Clostridia</taxon>
        <taxon>Eubacteriales</taxon>
        <taxon>Oscillospiraceae</taxon>
        <taxon>Ligaoa</taxon>
    </lineage>
</organism>
<reference evidence="1" key="1">
    <citation type="submission" date="2020-08" db="EMBL/GenBank/DDBJ databases">
        <title>Genome public.</title>
        <authorList>
            <person name="Liu C."/>
            <person name="Sun Q."/>
        </authorList>
    </citation>
    <scope>NUCLEOTIDE SEQUENCE</scope>
    <source>
        <strain evidence="1">NSJ-31</strain>
    </source>
</reference>
<evidence type="ECO:0000313" key="2">
    <source>
        <dbReference type="Proteomes" id="UP000653127"/>
    </source>
</evidence>
<dbReference type="Proteomes" id="UP000653127">
    <property type="component" value="Unassembled WGS sequence"/>
</dbReference>
<dbReference type="AlphaFoldDB" id="A0A926E245"/>
<name>A0A926E245_9FIRM</name>
<sequence>MVKMIKLETAEQLREFMNLAWECPDDVGVHTVDNKIADAKSVLGLMSLDYTKPVKVVTESDDFMRKLDKWAAKHDVAEG</sequence>
<dbReference type="InterPro" id="IPR035895">
    <property type="entry name" value="HPr-like_sf"/>
</dbReference>